<keyword evidence="3" id="KW-1185">Reference proteome</keyword>
<evidence type="ECO:0000256" key="1">
    <source>
        <dbReference type="SAM" id="MobiDB-lite"/>
    </source>
</evidence>
<accession>A0ABU9Y5D5</accession>
<reference evidence="2 3" key="1">
    <citation type="submission" date="2024-05" db="EMBL/GenBank/DDBJ databases">
        <authorList>
            <person name="Liu Q."/>
            <person name="Xin Y.-H."/>
        </authorList>
    </citation>
    <scope>NUCLEOTIDE SEQUENCE [LARGE SCALE GENOMIC DNA]</scope>
    <source>
        <strain evidence="2 3">CGMCC 1.10181</strain>
    </source>
</reference>
<name>A0ABU9Y5D5_9SPHN</name>
<feature type="region of interest" description="Disordered" evidence="1">
    <location>
        <begin position="23"/>
        <end position="50"/>
    </location>
</feature>
<dbReference type="Proteomes" id="UP001419910">
    <property type="component" value="Unassembled WGS sequence"/>
</dbReference>
<evidence type="ECO:0000313" key="3">
    <source>
        <dbReference type="Proteomes" id="UP001419910"/>
    </source>
</evidence>
<protein>
    <submittedName>
        <fullName evidence="2">Uncharacterized protein</fullName>
    </submittedName>
</protein>
<dbReference type="EMBL" id="JBDIME010000013">
    <property type="protein sequence ID" value="MEN2791016.1"/>
    <property type="molecule type" value="Genomic_DNA"/>
</dbReference>
<sequence>MKREPPPKWDDPEESKRFLETAKAVEASDDPKDFERAIKAVAPSRSKPSG</sequence>
<dbReference type="RefSeq" id="WP_343892919.1">
    <property type="nucleotide sequence ID" value="NZ_BAAAEH010000065.1"/>
</dbReference>
<gene>
    <name evidence="2" type="ORF">ABC974_15350</name>
</gene>
<evidence type="ECO:0000313" key="2">
    <source>
        <dbReference type="EMBL" id="MEN2791016.1"/>
    </source>
</evidence>
<comment type="caution">
    <text evidence="2">The sequence shown here is derived from an EMBL/GenBank/DDBJ whole genome shotgun (WGS) entry which is preliminary data.</text>
</comment>
<organism evidence="2 3">
    <name type="scientific">Sphingomonas oligophenolica</name>
    <dbReference type="NCBI Taxonomy" id="301154"/>
    <lineage>
        <taxon>Bacteria</taxon>
        <taxon>Pseudomonadati</taxon>
        <taxon>Pseudomonadota</taxon>
        <taxon>Alphaproteobacteria</taxon>
        <taxon>Sphingomonadales</taxon>
        <taxon>Sphingomonadaceae</taxon>
        <taxon>Sphingomonas</taxon>
    </lineage>
</organism>
<feature type="compositionally biased region" description="Basic and acidic residues" evidence="1">
    <location>
        <begin position="29"/>
        <end position="38"/>
    </location>
</feature>
<proteinExistence type="predicted"/>